<protein>
    <submittedName>
        <fullName evidence="2">Phospholipid transport protein</fullName>
    </submittedName>
</protein>
<evidence type="ECO:0000313" key="3">
    <source>
        <dbReference type="Proteomes" id="UP000316759"/>
    </source>
</evidence>
<dbReference type="EMBL" id="SUNJ01013591">
    <property type="protein sequence ID" value="TPP57166.1"/>
    <property type="molecule type" value="Genomic_DNA"/>
</dbReference>
<dbReference type="InterPro" id="IPR036865">
    <property type="entry name" value="CRAL-TRIO_dom_sf"/>
</dbReference>
<dbReference type="InterPro" id="IPR001251">
    <property type="entry name" value="CRAL-TRIO_dom"/>
</dbReference>
<feature type="domain" description="CRAL-TRIO" evidence="1">
    <location>
        <begin position="1"/>
        <end position="115"/>
    </location>
</feature>
<dbReference type="PANTHER" id="PTHR45657">
    <property type="entry name" value="CRAL-TRIO DOMAIN-CONTAINING PROTEIN YKL091C-RELATED"/>
    <property type="match status" value="1"/>
</dbReference>
<reference evidence="2 3" key="1">
    <citation type="submission" date="2019-04" db="EMBL/GenBank/DDBJ databases">
        <title>Annotation for the trematode Fasciola gigantica.</title>
        <authorList>
            <person name="Choi Y.-J."/>
        </authorList>
    </citation>
    <scope>NUCLEOTIDE SEQUENCE [LARGE SCALE GENOMIC DNA]</scope>
    <source>
        <strain evidence="2">Uganda_cow_1</strain>
    </source>
</reference>
<dbReference type="SUPFAM" id="SSF52087">
    <property type="entry name" value="CRAL/TRIO domain"/>
    <property type="match status" value="1"/>
</dbReference>
<gene>
    <name evidence="2" type="ORF">FGIG_00429</name>
</gene>
<dbReference type="STRING" id="46835.A0A504Y962"/>
<dbReference type="Proteomes" id="UP000316759">
    <property type="component" value="Unassembled WGS sequence"/>
</dbReference>
<dbReference type="CDD" id="cd00170">
    <property type="entry name" value="SEC14"/>
    <property type="match status" value="1"/>
</dbReference>
<evidence type="ECO:0000313" key="2">
    <source>
        <dbReference type="EMBL" id="TPP57166.1"/>
    </source>
</evidence>
<dbReference type="OrthoDB" id="1434354at2759"/>
<dbReference type="PROSITE" id="PS50191">
    <property type="entry name" value="CRAL_TRIO"/>
    <property type="match status" value="1"/>
</dbReference>
<dbReference type="Pfam" id="PF00650">
    <property type="entry name" value="CRAL_TRIO"/>
    <property type="match status" value="1"/>
</dbReference>
<evidence type="ECO:0000259" key="1">
    <source>
        <dbReference type="PROSITE" id="PS50191"/>
    </source>
</evidence>
<dbReference type="Gene3D" id="3.40.525.10">
    <property type="entry name" value="CRAL-TRIO lipid binding domain"/>
    <property type="match status" value="1"/>
</dbReference>
<name>A0A504Y962_FASGI</name>
<proteinExistence type="predicted"/>
<comment type="caution">
    <text evidence="2">The sequence shown here is derived from an EMBL/GenBank/DDBJ whole genome shotgun (WGS) entry which is preliminary data.</text>
</comment>
<organism evidence="2 3">
    <name type="scientific">Fasciola gigantica</name>
    <name type="common">Giant liver fluke</name>
    <dbReference type="NCBI Taxonomy" id="46835"/>
    <lineage>
        <taxon>Eukaryota</taxon>
        <taxon>Metazoa</taxon>
        <taxon>Spiralia</taxon>
        <taxon>Lophotrochozoa</taxon>
        <taxon>Platyhelminthes</taxon>
        <taxon>Trematoda</taxon>
        <taxon>Digenea</taxon>
        <taxon>Plagiorchiida</taxon>
        <taxon>Echinostomata</taxon>
        <taxon>Echinostomatoidea</taxon>
        <taxon>Fasciolidae</taxon>
        <taxon>Fasciola</taxon>
    </lineage>
</organism>
<dbReference type="PANTHER" id="PTHR45657:SF1">
    <property type="entry name" value="CRAL-TRIO DOMAIN-CONTAINING PROTEIN YKL091C-RELATED"/>
    <property type="match status" value="1"/>
</dbReference>
<dbReference type="SMART" id="SM00516">
    <property type="entry name" value="SEC14"/>
    <property type="match status" value="1"/>
</dbReference>
<dbReference type="InterPro" id="IPR051026">
    <property type="entry name" value="PI/PC_transfer"/>
</dbReference>
<accession>A0A504Y962</accession>
<keyword evidence="3" id="KW-1185">Reference proteome</keyword>
<dbReference type="AlphaFoldDB" id="A0A504Y962"/>
<sequence length="115" mass="12607">MKVVLPTAAAEAGRPIEQLSVIMDMQGLGLKHMSPSLLTIVSESVTVLESNYPEVLGTCFVVNAPPLFSRLYAFVKPLLSRETQEKIQILDGNYQETLLQYFDASNLPAVYGAAF</sequence>